<dbReference type="SUPFAM" id="SSF88946">
    <property type="entry name" value="Sigma2 domain of RNA polymerase sigma factors"/>
    <property type="match status" value="1"/>
</dbReference>
<dbReference type="Pfam" id="PF04542">
    <property type="entry name" value="Sigma70_r2"/>
    <property type="match status" value="1"/>
</dbReference>
<dbReference type="Proteomes" id="UP000030437">
    <property type="component" value="Unassembled WGS sequence"/>
</dbReference>
<dbReference type="EMBL" id="JPVP01000049">
    <property type="protein sequence ID" value="KGR86976.1"/>
    <property type="molecule type" value="Genomic_DNA"/>
</dbReference>
<evidence type="ECO:0000313" key="2">
    <source>
        <dbReference type="EMBL" id="KGR86976.1"/>
    </source>
</evidence>
<comment type="caution">
    <text evidence="2">The sequence shown here is derived from an EMBL/GenBank/DDBJ whole genome shotgun (WGS) entry which is preliminary data.</text>
</comment>
<dbReference type="GO" id="GO:0003700">
    <property type="term" value="F:DNA-binding transcription factor activity"/>
    <property type="evidence" value="ECO:0007669"/>
    <property type="project" value="InterPro"/>
</dbReference>
<feature type="domain" description="RNA polymerase sigma-70 region 2" evidence="1">
    <location>
        <begin position="89"/>
        <end position="120"/>
    </location>
</feature>
<gene>
    <name evidence="2" type="ORF">CD32_04355</name>
</gene>
<dbReference type="InterPro" id="IPR013325">
    <property type="entry name" value="RNA_pol_sigma_r2"/>
</dbReference>
<name>A0A0A3IQI2_9BACI</name>
<protein>
    <recommendedName>
        <fullName evidence="1">RNA polymerase sigma-70 region 2 domain-containing protein</fullName>
    </recommendedName>
</protein>
<dbReference type="InterPro" id="IPR007627">
    <property type="entry name" value="RNA_pol_sigma70_r2"/>
</dbReference>
<dbReference type="eggNOG" id="COG0568">
    <property type="taxonomic scope" value="Bacteria"/>
</dbReference>
<dbReference type="OrthoDB" id="2064505at2"/>
<dbReference type="Gene3D" id="1.20.120.1810">
    <property type="match status" value="1"/>
</dbReference>
<dbReference type="GO" id="GO:0006352">
    <property type="term" value="P:DNA-templated transcription initiation"/>
    <property type="evidence" value="ECO:0007669"/>
    <property type="project" value="InterPro"/>
</dbReference>
<organism evidence="2 3">
    <name type="scientific">Lysinibacillus odysseyi 34hs-1 = NBRC 100172</name>
    <dbReference type="NCBI Taxonomy" id="1220589"/>
    <lineage>
        <taxon>Bacteria</taxon>
        <taxon>Bacillati</taxon>
        <taxon>Bacillota</taxon>
        <taxon>Bacilli</taxon>
        <taxon>Bacillales</taxon>
        <taxon>Bacillaceae</taxon>
        <taxon>Lysinibacillus</taxon>
    </lineage>
</organism>
<reference evidence="2 3" key="1">
    <citation type="submission" date="2014-02" db="EMBL/GenBank/DDBJ databases">
        <title>Draft genome sequence of Lysinibacillus odysseyi NBRC 100172.</title>
        <authorList>
            <person name="Zhang F."/>
            <person name="Wang G."/>
            <person name="Zhang L."/>
        </authorList>
    </citation>
    <scope>NUCLEOTIDE SEQUENCE [LARGE SCALE GENOMIC DNA]</scope>
    <source>
        <strain evidence="2 3">NBRC 100172</strain>
    </source>
</reference>
<accession>A0A0A3IQI2</accession>
<evidence type="ECO:0000259" key="1">
    <source>
        <dbReference type="Pfam" id="PF04542"/>
    </source>
</evidence>
<dbReference type="RefSeq" id="WP_036151666.1">
    <property type="nucleotide sequence ID" value="NZ_AVCX01000013.1"/>
</dbReference>
<evidence type="ECO:0000313" key="3">
    <source>
        <dbReference type="Proteomes" id="UP000030437"/>
    </source>
</evidence>
<keyword evidence="3" id="KW-1185">Reference proteome</keyword>
<dbReference type="AlphaFoldDB" id="A0A0A3IQI2"/>
<dbReference type="STRING" id="1220589.CD32_04355"/>
<proteinExistence type="predicted"/>
<sequence>MVYYCSDFSDDEKEFLPFVEYVDFGYVKTDKEYEEPIKQSLKDVKELKRQCAIRSIDDAKEFELFERIENGDDEARNIIFINFLLYIPRIVKYYVGNGVAIEDLIQEGNIALLEAIDTFEFRMVIFNE</sequence>